<evidence type="ECO:0000313" key="2">
    <source>
        <dbReference type="EMBL" id="KAF9151370.1"/>
    </source>
</evidence>
<feature type="compositionally biased region" description="Basic and acidic residues" evidence="1">
    <location>
        <begin position="768"/>
        <end position="790"/>
    </location>
</feature>
<feature type="compositionally biased region" description="Low complexity" evidence="1">
    <location>
        <begin position="639"/>
        <end position="653"/>
    </location>
</feature>
<feature type="compositionally biased region" description="Polar residues" evidence="1">
    <location>
        <begin position="665"/>
        <end position="680"/>
    </location>
</feature>
<dbReference type="Proteomes" id="UP000748756">
    <property type="component" value="Unassembled WGS sequence"/>
</dbReference>
<feature type="compositionally biased region" description="Low complexity" evidence="1">
    <location>
        <begin position="71"/>
        <end position="90"/>
    </location>
</feature>
<feature type="region of interest" description="Disordered" evidence="1">
    <location>
        <begin position="1013"/>
        <end position="1049"/>
    </location>
</feature>
<keyword evidence="3" id="KW-1185">Reference proteome</keyword>
<evidence type="ECO:0000256" key="1">
    <source>
        <dbReference type="SAM" id="MobiDB-lite"/>
    </source>
</evidence>
<dbReference type="AlphaFoldDB" id="A0A9P5VBQ9"/>
<feature type="compositionally biased region" description="Low complexity" evidence="1">
    <location>
        <begin position="215"/>
        <end position="253"/>
    </location>
</feature>
<feature type="compositionally biased region" description="Polar residues" evidence="1">
    <location>
        <begin position="314"/>
        <end position="328"/>
    </location>
</feature>
<organism evidence="2 3">
    <name type="scientific">Linnemannia schmuckeri</name>
    <dbReference type="NCBI Taxonomy" id="64567"/>
    <lineage>
        <taxon>Eukaryota</taxon>
        <taxon>Fungi</taxon>
        <taxon>Fungi incertae sedis</taxon>
        <taxon>Mucoromycota</taxon>
        <taxon>Mortierellomycotina</taxon>
        <taxon>Mortierellomycetes</taxon>
        <taxon>Mortierellales</taxon>
        <taxon>Mortierellaceae</taxon>
        <taxon>Linnemannia</taxon>
    </lineage>
</organism>
<feature type="compositionally biased region" description="Gly residues" evidence="1">
    <location>
        <begin position="754"/>
        <end position="765"/>
    </location>
</feature>
<feature type="region of interest" description="Disordered" evidence="1">
    <location>
        <begin position="750"/>
        <end position="795"/>
    </location>
</feature>
<feature type="compositionally biased region" description="Low complexity" evidence="1">
    <location>
        <begin position="11"/>
        <end position="50"/>
    </location>
</feature>
<feature type="compositionally biased region" description="Polar residues" evidence="1">
    <location>
        <begin position="577"/>
        <end position="599"/>
    </location>
</feature>
<feature type="compositionally biased region" description="Polar residues" evidence="1">
    <location>
        <begin position="377"/>
        <end position="386"/>
    </location>
</feature>
<feature type="region of interest" description="Disordered" evidence="1">
    <location>
        <begin position="514"/>
        <end position="560"/>
    </location>
</feature>
<feature type="region of interest" description="Disordered" evidence="1">
    <location>
        <begin position="366"/>
        <end position="390"/>
    </location>
</feature>
<feature type="compositionally biased region" description="Low complexity" evidence="1">
    <location>
        <begin position="138"/>
        <end position="164"/>
    </location>
</feature>
<feature type="compositionally biased region" description="Low complexity" evidence="1">
    <location>
        <begin position="983"/>
        <end position="1001"/>
    </location>
</feature>
<feature type="region of interest" description="Disordered" evidence="1">
    <location>
        <begin position="1"/>
        <end position="348"/>
    </location>
</feature>
<feature type="compositionally biased region" description="Low complexity" evidence="1">
    <location>
        <begin position="617"/>
        <end position="631"/>
    </location>
</feature>
<gene>
    <name evidence="2" type="ORF">BG015_006758</name>
</gene>
<feature type="region of interest" description="Disordered" evidence="1">
    <location>
        <begin position="979"/>
        <end position="1001"/>
    </location>
</feature>
<feature type="region of interest" description="Disordered" evidence="1">
    <location>
        <begin position="577"/>
        <end position="729"/>
    </location>
</feature>
<name>A0A9P5VBQ9_9FUNG</name>
<feature type="compositionally biased region" description="Polar residues" evidence="1">
    <location>
        <begin position="266"/>
        <end position="299"/>
    </location>
</feature>
<comment type="caution">
    <text evidence="2">The sequence shown here is derived from an EMBL/GenBank/DDBJ whole genome shotgun (WGS) entry which is preliminary data.</text>
</comment>
<feature type="compositionally biased region" description="Polar residues" evidence="1">
    <location>
        <begin position="1024"/>
        <end position="1049"/>
    </location>
</feature>
<feature type="compositionally biased region" description="Low complexity" evidence="1">
    <location>
        <begin position="525"/>
        <end position="552"/>
    </location>
</feature>
<accession>A0A9P5VBQ9</accession>
<feature type="compositionally biased region" description="Low complexity" evidence="1">
    <location>
        <begin position="175"/>
        <end position="194"/>
    </location>
</feature>
<protein>
    <submittedName>
        <fullName evidence="2">Uncharacterized protein</fullName>
    </submittedName>
</protein>
<feature type="compositionally biased region" description="Low complexity" evidence="1">
    <location>
        <begin position="112"/>
        <end position="131"/>
    </location>
</feature>
<sequence>MGNVSSKHLPDNNSLLSTPSSSFSTTPAAGVRSTAPADTPASLSSSTADSPSKDTEKTTTTVANAHRSSVSFSPATLASPSTTSIASPPTRRIPPSTPQFTLHPNNDSDTKGNNSNRSNNNIHIHSGNDNDPASVVNSPHSIEPTTSSPSSSSSSSPSFNTSMPSPTPVSLLDKPLPASPATASASLLSPSAFPNQETVKPRPDDTNLNAHQHPGLSSSGSRIGGRVNSLSQQSMHSQSSLSGSITSNSSGSSSGHGSGTSGSGSAMRSHNSSANTVTTRTTSISGGPTESVGQLSLQRFPTGESEYKVRPVSASGSSTSQGLGAQTKASRTTSMVSTSSARSSSGSSGFKFSFKPLLYNHGNDSKQQQHLYHHHNGSSPATSPNGHHQALDSFANSPFPAILMSIKLPQSLLDKYVIDQESFRQGKGVWGIGKYSWTITVLSRANGKKYVIKRVSKSLLPPSAYYHYPTTAHRLCTCPACKSLREQLLLTGQLPDNELENLQEVLVIHNKGRKKDLPQLPPSSPQQSRQHQPQRPLSASSISSPTTSNNNTKESKDKQRRSFNLYSCHNASAPNHTSKFSAFSPITTPQDTPVNSRPSTPAPSPLRILSTPPPPLSSSTLTSSSPLLALPAGHGKIHTSTSKSQTAQSSLIPSPSPLLPAETPLSWSQKTGDTMVSQGRPTDPSRHYQQQDALRSPGIPPRSAGTSSSSQRTRPTLQRHASTPNMSRAVTGLDVLETDPARLDQLKQLSQLGNHGGGSGGGGVISFGRDRDYRKETDSRLAPLRGDRPLSDSPLSMTMTMQALYEGTLGNGVDGHHQDLADGDSREANVEYGRTPTTTHSALRLQTSMVTAERKVSPFDTNDGEFKQMEAESPESSTARARGGARSAPLMFTPPPHALPMELVLLQTYNDSDHLPEHHEWTQDEDYWYYVTKAHGVRRRKLKKVSSWWLDLSSLGGALLSAGSSSSREPIATGPIYNMGRAPGTSSTSTTPHASSPLSSELALASPSLMATDTTRRTHAPKESISSMASQETVNTNSAAFKRQSSPRNSTSLMGKYYYVDWDEYLSL</sequence>
<reference evidence="2" key="1">
    <citation type="journal article" date="2020" name="Fungal Divers.">
        <title>Resolving the Mortierellaceae phylogeny through synthesis of multi-gene phylogenetics and phylogenomics.</title>
        <authorList>
            <person name="Vandepol N."/>
            <person name="Liber J."/>
            <person name="Desiro A."/>
            <person name="Na H."/>
            <person name="Kennedy M."/>
            <person name="Barry K."/>
            <person name="Grigoriev I.V."/>
            <person name="Miller A.N."/>
            <person name="O'Donnell K."/>
            <person name="Stajich J.E."/>
            <person name="Bonito G."/>
        </authorList>
    </citation>
    <scope>NUCLEOTIDE SEQUENCE</scope>
    <source>
        <strain evidence="2">NRRL 6426</strain>
    </source>
</reference>
<feature type="compositionally biased region" description="Polar residues" evidence="1">
    <location>
        <begin position="835"/>
        <end position="850"/>
    </location>
</feature>
<feature type="compositionally biased region" description="Polar residues" evidence="1">
    <location>
        <begin position="704"/>
        <end position="728"/>
    </location>
</feature>
<feature type="region of interest" description="Disordered" evidence="1">
    <location>
        <begin position="830"/>
        <end position="864"/>
    </location>
</feature>
<dbReference type="OrthoDB" id="2094343at2759"/>
<feature type="compositionally biased region" description="Low complexity" evidence="1">
    <location>
        <begin position="329"/>
        <end position="348"/>
    </location>
</feature>
<dbReference type="EMBL" id="JAAAUQ010000328">
    <property type="protein sequence ID" value="KAF9151370.1"/>
    <property type="molecule type" value="Genomic_DNA"/>
</dbReference>
<feature type="compositionally biased region" description="Polar residues" evidence="1">
    <location>
        <begin position="58"/>
        <end position="70"/>
    </location>
</feature>
<evidence type="ECO:0000313" key="3">
    <source>
        <dbReference type="Proteomes" id="UP000748756"/>
    </source>
</evidence>
<proteinExistence type="predicted"/>